<accession>A0ABV6IT81</accession>
<proteinExistence type="predicted"/>
<organism evidence="1 2">
    <name type="scientific">Muricoccus vinaceus</name>
    <dbReference type="NCBI Taxonomy" id="424704"/>
    <lineage>
        <taxon>Bacteria</taxon>
        <taxon>Pseudomonadati</taxon>
        <taxon>Pseudomonadota</taxon>
        <taxon>Alphaproteobacteria</taxon>
        <taxon>Acetobacterales</taxon>
        <taxon>Roseomonadaceae</taxon>
        <taxon>Muricoccus</taxon>
    </lineage>
</organism>
<name>A0ABV6IT81_9PROT</name>
<comment type="caution">
    <text evidence="1">The sequence shown here is derived from an EMBL/GenBank/DDBJ whole genome shotgun (WGS) entry which is preliminary data.</text>
</comment>
<dbReference type="EMBL" id="JBHLVZ010000041">
    <property type="protein sequence ID" value="MFC0386824.1"/>
    <property type="molecule type" value="Genomic_DNA"/>
</dbReference>
<gene>
    <name evidence="1" type="ORF">ACFFIC_14900</name>
</gene>
<sequence length="421" mass="45797">MTPEPLVSLPLTEALARLCGRGLARDLWEADRRLEKLRAQAAAAGGQTPVGRSSEKSLQAEIAGADFNQLAANSALQCDLAARIRRGEFHLHGRRRPVTACDPSIVLSIADADSVTFTPLFNTIELNGESYDDVEAVFGPVPIHDVAEPRRLPLLQALSHWSSPWTLLNIRRSEAYFRTDEIRAFGLPTLSGTSRAKSAEQGLSPKQHVEGQRLLETLWAELGKDLQSRIAGREIYLTGVQTRPAVMTTQQLIPTTWAYDLRFNFDVMSVTAHGHRWTAVECWLDPPDIGSDPAERAISDPATPAPPATLQPEDVAGLTDEAILTLLEEHAKRVVEGPDAKLIAPGKISLLPIVKRKMEYRAKQGALMPKIADEAEVLADWIALKVKSHAVPTASTIAKVLSGTYAALKARSTAAIQNSGD</sequence>
<protein>
    <submittedName>
        <fullName evidence="1">Uncharacterized protein</fullName>
    </submittedName>
</protein>
<reference evidence="1 2" key="1">
    <citation type="submission" date="2024-09" db="EMBL/GenBank/DDBJ databases">
        <authorList>
            <person name="Sun Q."/>
            <person name="Mori K."/>
        </authorList>
    </citation>
    <scope>NUCLEOTIDE SEQUENCE [LARGE SCALE GENOMIC DNA]</scope>
    <source>
        <strain evidence="1 2">CCM 7468</strain>
    </source>
</reference>
<evidence type="ECO:0000313" key="2">
    <source>
        <dbReference type="Proteomes" id="UP001589789"/>
    </source>
</evidence>
<keyword evidence="2" id="KW-1185">Reference proteome</keyword>
<dbReference type="Proteomes" id="UP001589789">
    <property type="component" value="Unassembled WGS sequence"/>
</dbReference>
<dbReference type="RefSeq" id="WP_377051672.1">
    <property type="nucleotide sequence ID" value="NZ_JBHLVZ010000041.1"/>
</dbReference>
<evidence type="ECO:0000313" key="1">
    <source>
        <dbReference type="EMBL" id="MFC0386824.1"/>
    </source>
</evidence>